<evidence type="ECO:0000259" key="2">
    <source>
        <dbReference type="Pfam" id="PF12804"/>
    </source>
</evidence>
<dbReference type="SUPFAM" id="SSF53448">
    <property type="entry name" value="Nucleotide-diphospho-sugar transferases"/>
    <property type="match status" value="1"/>
</dbReference>
<dbReference type="Pfam" id="PF12804">
    <property type="entry name" value="NTP_transf_3"/>
    <property type="match status" value="1"/>
</dbReference>
<evidence type="ECO:0000313" key="3">
    <source>
        <dbReference type="EMBL" id="TCT08660.1"/>
    </source>
</evidence>
<dbReference type="GO" id="GO:0016779">
    <property type="term" value="F:nucleotidyltransferase activity"/>
    <property type="evidence" value="ECO:0007669"/>
    <property type="project" value="UniProtKB-KW"/>
</dbReference>
<gene>
    <name evidence="3" type="ORF">EDC26_105213</name>
</gene>
<dbReference type="AlphaFoldDB" id="A0A4R3M5T0"/>
<dbReference type="PANTHER" id="PTHR43777:SF1">
    <property type="entry name" value="MOLYBDENUM COFACTOR CYTIDYLYLTRANSFERASE"/>
    <property type="match status" value="1"/>
</dbReference>
<dbReference type="InterPro" id="IPR029044">
    <property type="entry name" value="Nucleotide-diphossugar_trans"/>
</dbReference>
<dbReference type="Proteomes" id="UP000295525">
    <property type="component" value="Unassembled WGS sequence"/>
</dbReference>
<comment type="caution">
    <text evidence="3">The sequence shown here is derived from an EMBL/GenBank/DDBJ whole genome shotgun (WGS) entry which is preliminary data.</text>
</comment>
<keyword evidence="3" id="KW-0808">Transferase</keyword>
<dbReference type="InterPro" id="IPR025877">
    <property type="entry name" value="MobA-like_NTP_Trfase"/>
</dbReference>
<dbReference type="EMBL" id="SMAJ01000005">
    <property type="protein sequence ID" value="TCT08660.1"/>
    <property type="molecule type" value="Genomic_DNA"/>
</dbReference>
<feature type="domain" description="MobA-like NTP transferase" evidence="2">
    <location>
        <begin position="6"/>
        <end position="159"/>
    </location>
</feature>
<dbReference type="Gene3D" id="3.90.550.10">
    <property type="entry name" value="Spore Coat Polysaccharide Biosynthesis Protein SpsA, Chain A"/>
    <property type="match status" value="1"/>
</dbReference>
<dbReference type="CDD" id="cd04182">
    <property type="entry name" value="GT_2_like_f"/>
    <property type="match status" value="1"/>
</dbReference>
<dbReference type="RefSeq" id="WP_165930975.1">
    <property type="nucleotide sequence ID" value="NZ_SMAJ01000005.1"/>
</dbReference>
<reference evidence="3 4" key="1">
    <citation type="submission" date="2019-03" db="EMBL/GenBank/DDBJ databases">
        <title>Genomic Encyclopedia of Type Strains, Phase IV (KMG-IV): sequencing the most valuable type-strain genomes for metagenomic binning, comparative biology and taxonomic classification.</title>
        <authorList>
            <person name="Goeker M."/>
        </authorList>
    </citation>
    <scope>NUCLEOTIDE SEQUENCE [LARGE SCALE GENOMIC DNA]</scope>
    <source>
        <strain evidence="3 4">DSM 24591</strain>
    </source>
</reference>
<evidence type="ECO:0000256" key="1">
    <source>
        <dbReference type="ARBA" id="ARBA00022842"/>
    </source>
</evidence>
<accession>A0A4R3M5T0</accession>
<proteinExistence type="predicted"/>
<dbReference type="PANTHER" id="PTHR43777">
    <property type="entry name" value="MOLYBDENUM COFACTOR CYTIDYLYLTRANSFERASE"/>
    <property type="match status" value="1"/>
</dbReference>
<name>A0A4R3M5T0_9BURK</name>
<keyword evidence="3" id="KW-0548">Nucleotidyltransferase</keyword>
<sequence>MAEISAIVLAAGRSQRFGRDKRLELIDATPMFLLTALKLKAVIADTLVILGPQDEVHQRLLCDRGLDFAVCPDAHRGMAHSLAYGVAQRPDASGWLIMPADMPFIQEATLLALIRASRRQALAAPVCRGRRGHPVWFEHAYYQSLCALTGDQGARSVLNGAQATLHQIPVDDTGCLLDIDKPQDLPDIK</sequence>
<protein>
    <submittedName>
        <fullName evidence="3">Molybdenum cofactor cytidylyltransferase</fullName>
    </submittedName>
</protein>
<keyword evidence="1" id="KW-0460">Magnesium</keyword>
<keyword evidence="4" id="KW-1185">Reference proteome</keyword>
<organism evidence="3 4">
    <name type="scientific">Paralcaligenes ureilyticus</name>
    <dbReference type="NCBI Taxonomy" id="627131"/>
    <lineage>
        <taxon>Bacteria</taxon>
        <taxon>Pseudomonadati</taxon>
        <taxon>Pseudomonadota</taxon>
        <taxon>Betaproteobacteria</taxon>
        <taxon>Burkholderiales</taxon>
        <taxon>Alcaligenaceae</taxon>
        <taxon>Paralcaligenes</taxon>
    </lineage>
</organism>
<evidence type="ECO:0000313" key="4">
    <source>
        <dbReference type="Proteomes" id="UP000295525"/>
    </source>
</evidence>